<proteinExistence type="predicted"/>
<dbReference type="KEGG" id="sbae:DSM104329_01003"/>
<dbReference type="InterPro" id="IPR013216">
    <property type="entry name" value="Methyltransf_11"/>
</dbReference>
<dbReference type="InterPro" id="IPR029063">
    <property type="entry name" value="SAM-dependent_MTases_sf"/>
</dbReference>
<evidence type="ECO:0000313" key="2">
    <source>
        <dbReference type="EMBL" id="UGS34624.1"/>
    </source>
</evidence>
<dbReference type="Pfam" id="PF08241">
    <property type="entry name" value="Methyltransf_11"/>
    <property type="match status" value="1"/>
</dbReference>
<name>A0A9E6XUI1_9ACTN</name>
<dbReference type="EMBL" id="CP087164">
    <property type="protein sequence ID" value="UGS34624.1"/>
    <property type="molecule type" value="Genomic_DNA"/>
</dbReference>
<evidence type="ECO:0000313" key="3">
    <source>
        <dbReference type="Proteomes" id="UP001162834"/>
    </source>
</evidence>
<accession>A0A9E6XUI1</accession>
<feature type="domain" description="Methyltransferase type 11" evidence="1">
    <location>
        <begin position="84"/>
        <end position="132"/>
    </location>
</feature>
<dbReference type="Gene3D" id="3.40.50.150">
    <property type="entry name" value="Vaccinia Virus protein VP39"/>
    <property type="match status" value="1"/>
</dbReference>
<gene>
    <name evidence="2" type="ORF">DSM104329_01003</name>
</gene>
<dbReference type="GO" id="GO:0008757">
    <property type="term" value="F:S-adenosylmethionine-dependent methyltransferase activity"/>
    <property type="evidence" value="ECO:0007669"/>
    <property type="project" value="InterPro"/>
</dbReference>
<evidence type="ECO:0000259" key="1">
    <source>
        <dbReference type="Pfam" id="PF08241"/>
    </source>
</evidence>
<dbReference type="RefSeq" id="WP_259314289.1">
    <property type="nucleotide sequence ID" value="NZ_CP087164.1"/>
</dbReference>
<protein>
    <recommendedName>
        <fullName evidence="1">Methyltransferase type 11 domain-containing protein</fullName>
    </recommendedName>
</protein>
<sequence length="231" mass="25894">MSTTLSRRVSRAIADPYTPSSLGARRRSSRWDELLRRFPELDQMRIVDLGGDMRAWRLAPVQPRELVLLNRFAQSDVDGGGNGNGSVKAVVGDACSLPAELRGERFDLVYSNSVLEHVGGHDRRLAFAASVRELGDAHWIQTPYRYFPVEPHWLCPGLQFLPVRARAEVTLRWPLGGYSAVRELDQAVRWVLATELVSVTELRHYFPASEIWRERFLGLTKSLVAVAGGVG</sequence>
<dbReference type="AlphaFoldDB" id="A0A9E6XUI1"/>
<keyword evidence="3" id="KW-1185">Reference proteome</keyword>
<dbReference type="Proteomes" id="UP001162834">
    <property type="component" value="Chromosome"/>
</dbReference>
<organism evidence="2 3">
    <name type="scientific">Capillimicrobium parvum</name>
    <dbReference type="NCBI Taxonomy" id="2884022"/>
    <lineage>
        <taxon>Bacteria</taxon>
        <taxon>Bacillati</taxon>
        <taxon>Actinomycetota</taxon>
        <taxon>Thermoleophilia</taxon>
        <taxon>Solirubrobacterales</taxon>
        <taxon>Capillimicrobiaceae</taxon>
        <taxon>Capillimicrobium</taxon>
    </lineage>
</organism>
<reference evidence="2" key="1">
    <citation type="journal article" date="2022" name="Int. J. Syst. Evol. Microbiol.">
        <title>Pseudomonas aegrilactucae sp. nov. and Pseudomonas morbosilactucae sp. nov., pathogens causing bacterial rot of lettuce in Japan.</title>
        <authorList>
            <person name="Sawada H."/>
            <person name="Fujikawa T."/>
            <person name="Satou M."/>
        </authorList>
    </citation>
    <scope>NUCLEOTIDE SEQUENCE</scope>
    <source>
        <strain evidence="2">0166_1</strain>
    </source>
</reference>
<dbReference type="SUPFAM" id="SSF53335">
    <property type="entry name" value="S-adenosyl-L-methionine-dependent methyltransferases"/>
    <property type="match status" value="1"/>
</dbReference>